<reference evidence="5 6" key="1">
    <citation type="submission" date="2024-03" db="EMBL/GenBank/DDBJ databases">
        <authorList>
            <person name="Martinez-Hernandez J."/>
        </authorList>
    </citation>
    <scope>NUCLEOTIDE SEQUENCE [LARGE SCALE GENOMIC DNA]</scope>
</reference>
<dbReference type="InterPro" id="IPR003690">
    <property type="entry name" value="MTERF"/>
</dbReference>
<dbReference type="SMART" id="SM00733">
    <property type="entry name" value="Mterf"/>
    <property type="match status" value="7"/>
</dbReference>
<sequence>MQGAKKAGKSTKETAPNVGACASTKSSMKKTKATIQEKKFTPTTIREAQSALLEYLHSTRSLQFTDADNMCKNSPFFIQDLLRKVKIRKDSVSDMKKSISRYLCYHPINEFEPFFESMGLKPSEYLCLLPKDMIFLNDDVVLMENYHTLCNYGVPRNKMGRIFKEAPQLFRYEQRVLSKKIQAYENLGVAPSTLVKVVTLSPCLLVGDVNVQFVKVVDKLKGLVAKGGSDWIERHLLDCNWGLMLELLCLLGKVCSEEQLGDLIHNHPCVVESGGTTLSLIGFLLKFGLSVNQICLMFFEFPQISVDQFLKNLRQCFLFFNEIEMQAAEIGKVFQSYSLMLGSSTLKKTNSLLCNLNVGKKRLCRFVEENPQEIRNWAVGKKVQPLENSNEDQISKEHKIVFLLGLGYVENSEEMKKAFKLFRGRGTELQERFDFIVGAGLDYEVVREMIVVYPQILNQSTDRINFKIELLVKEGYPISTLVNFPSFLSYTPGRVKLRLSMYNWLKDHGAADPGLSLSTVIACSDKIFSTFCRLGTSNMGRGKGKGKNQSVIAKREEPGNGEEEKVPAHRRRGRPLKPLTDEIEEVEVTEKIEKDEENVNGNVSSNELKTQATIVNKRKRKRSVHVKEKIDPVKEENGVRAKSIPDDSVKSAGFRQNGSRRKNKPHRAAEAGVDCK</sequence>
<dbReference type="AlphaFoldDB" id="A0AAV1WHE1"/>
<evidence type="ECO:0000256" key="3">
    <source>
        <dbReference type="ARBA" id="ARBA00022946"/>
    </source>
</evidence>
<keyword evidence="3" id="KW-0809">Transit peptide</keyword>
<evidence type="ECO:0000313" key="6">
    <source>
        <dbReference type="Proteomes" id="UP001497480"/>
    </source>
</evidence>
<evidence type="ECO:0000256" key="1">
    <source>
        <dbReference type="ARBA" id="ARBA00007692"/>
    </source>
</evidence>
<evidence type="ECO:0000313" key="5">
    <source>
        <dbReference type="EMBL" id="CAL0308468.1"/>
    </source>
</evidence>
<dbReference type="EMBL" id="CAXHTB010000006">
    <property type="protein sequence ID" value="CAL0308468.1"/>
    <property type="molecule type" value="Genomic_DNA"/>
</dbReference>
<evidence type="ECO:0000256" key="2">
    <source>
        <dbReference type="ARBA" id="ARBA00022472"/>
    </source>
</evidence>
<dbReference type="Proteomes" id="UP001497480">
    <property type="component" value="Unassembled WGS sequence"/>
</dbReference>
<dbReference type="Gene3D" id="1.25.70.10">
    <property type="entry name" value="Transcription termination factor 3, mitochondrial"/>
    <property type="match status" value="1"/>
</dbReference>
<feature type="region of interest" description="Disordered" evidence="4">
    <location>
        <begin position="593"/>
        <end position="676"/>
    </location>
</feature>
<evidence type="ECO:0000256" key="4">
    <source>
        <dbReference type="SAM" id="MobiDB-lite"/>
    </source>
</evidence>
<dbReference type="Pfam" id="PF02536">
    <property type="entry name" value="mTERF"/>
    <property type="match status" value="3"/>
</dbReference>
<comment type="similarity">
    <text evidence="1">Belongs to the mTERF family.</text>
</comment>
<accession>A0AAV1WHE1</accession>
<keyword evidence="2" id="KW-0804">Transcription</keyword>
<comment type="caution">
    <text evidence="5">The sequence shown here is derived from an EMBL/GenBank/DDBJ whole genome shotgun (WGS) entry which is preliminary data.</text>
</comment>
<proteinExistence type="inferred from homology"/>
<dbReference type="GO" id="GO:0003676">
    <property type="term" value="F:nucleic acid binding"/>
    <property type="evidence" value="ECO:0007669"/>
    <property type="project" value="InterPro"/>
</dbReference>
<dbReference type="GO" id="GO:0006353">
    <property type="term" value="P:DNA-templated transcription termination"/>
    <property type="evidence" value="ECO:0007669"/>
    <property type="project" value="UniProtKB-KW"/>
</dbReference>
<feature type="compositionally biased region" description="Basic and acidic residues" evidence="4">
    <location>
        <begin position="553"/>
        <end position="567"/>
    </location>
</feature>
<feature type="region of interest" description="Disordered" evidence="4">
    <location>
        <begin position="539"/>
        <end position="579"/>
    </location>
</feature>
<dbReference type="PANTHER" id="PTHR34055:SF7">
    <property type="entry name" value="NEUROFILAMENT MEDIUM POLYPEPTIDE-LIKE"/>
    <property type="match status" value="1"/>
</dbReference>
<name>A0AAV1WHE1_LUPLU</name>
<feature type="compositionally biased region" description="Basic and acidic residues" evidence="4">
    <location>
        <begin position="667"/>
        <end position="676"/>
    </location>
</feature>
<keyword evidence="2" id="KW-0805">Transcription regulation</keyword>
<keyword evidence="2" id="KW-0806">Transcription termination</keyword>
<feature type="compositionally biased region" description="Basic and acidic residues" evidence="4">
    <location>
        <begin position="625"/>
        <end position="649"/>
    </location>
</feature>
<feature type="region of interest" description="Disordered" evidence="4">
    <location>
        <begin position="1"/>
        <end position="25"/>
    </location>
</feature>
<gene>
    <name evidence="5" type="ORF">LLUT_LOCUS9528</name>
</gene>
<organism evidence="5 6">
    <name type="scientific">Lupinus luteus</name>
    <name type="common">European yellow lupine</name>
    <dbReference type="NCBI Taxonomy" id="3873"/>
    <lineage>
        <taxon>Eukaryota</taxon>
        <taxon>Viridiplantae</taxon>
        <taxon>Streptophyta</taxon>
        <taxon>Embryophyta</taxon>
        <taxon>Tracheophyta</taxon>
        <taxon>Spermatophyta</taxon>
        <taxon>Magnoliopsida</taxon>
        <taxon>eudicotyledons</taxon>
        <taxon>Gunneridae</taxon>
        <taxon>Pentapetalae</taxon>
        <taxon>rosids</taxon>
        <taxon>fabids</taxon>
        <taxon>Fabales</taxon>
        <taxon>Fabaceae</taxon>
        <taxon>Papilionoideae</taxon>
        <taxon>50 kb inversion clade</taxon>
        <taxon>genistoids sensu lato</taxon>
        <taxon>core genistoids</taxon>
        <taxon>Genisteae</taxon>
        <taxon>Lupinus</taxon>
    </lineage>
</organism>
<protein>
    <submittedName>
        <fullName evidence="5">Uncharacterized protein</fullName>
    </submittedName>
</protein>
<keyword evidence="6" id="KW-1185">Reference proteome</keyword>
<dbReference type="PANTHER" id="PTHR34055">
    <property type="entry name" value="OS09G0491596 PROTEIN"/>
    <property type="match status" value="1"/>
</dbReference>
<dbReference type="InterPro" id="IPR038538">
    <property type="entry name" value="MTERF_sf"/>
</dbReference>